<dbReference type="EMBL" id="CDOI01000136">
    <property type="protein sequence ID" value="CEN45591.1"/>
    <property type="molecule type" value="Genomic_DNA"/>
</dbReference>
<reference evidence="1 2" key="1">
    <citation type="submission" date="2015-01" db="EMBL/GenBank/DDBJ databases">
        <authorList>
            <person name="Xiang T."/>
            <person name="Song Y."/>
            <person name="Huang L."/>
            <person name="Wang B."/>
            <person name="Wu P."/>
        </authorList>
    </citation>
    <scope>NUCLEOTIDE SEQUENCE [LARGE SCALE GENOMIC DNA]</scope>
    <source>
        <strain evidence="1 2">CcD38</strain>
    </source>
</reference>
<accession>A0A0B7I0S0</accession>
<organism evidence="1 2">
    <name type="scientific">Capnocytophaga canis</name>
    <dbReference type="NCBI Taxonomy" id="1848903"/>
    <lineage>
        <taxon>Bacteria</taxon>
        <taxon>Pseudomonadati</taxon>
        <taxon>Bacteroidota</taxon>
        <taxon>Flavobacteriia</taxon>
        <taxon>Flavobacteriales</taxon>
        <taxon>Flavobacteriaceae</taxon>
        <taxon>Capnocytophaga</taxon>
    </lineage>
</organism>
<keyword evidence="2" id="KW-1185">Reference proteome</keyword>
<evidence type="ECO:0008006" key="3">
    <source>
        <dbReference type="Google" id="ProtNLM"/>
    </source>
</evidence>
<dbReference type="Gene3D" id="2.180.10.10">
    <property type="entry name" value="RHS repeat-associated core"/>
    <property type="match status" value="1"/>
</dbReference>
<dbReference type="Proteomes" id="UP000045051">
    <property type="component" value="Unassembled WGS sequence"/>
</dbReference>
<name>A0A0B7I0S0_9FLAO</name>
<evidence type="ECO:0000313" key="1">
    <source>
        <dbReference type="EMBL" id="CEN45591.1"/>
    </source>
</evidence>
<protein>
    <recommendedName>
        <fullName evidence="3">Sugar-binding protein</fullName>
    </recommendedName>
</protein>
<dbReference type="AlphaFoldDB" id="A0A0B7I0S0"/>
<sequence length="383" mass="46675">MYITAFCLILQFSFIFFIKILLMPKEILILLLSICLGACKQKEIHTDYATIFDHKSEEIKLNGKVKSLKNTLYRIEKKFGVLKNEKCENIYIFNFDEKGNKIEMLEFFDDLSEEPYRKETYRYDDRGNLIQEESYEKGGKHHRHNYKHDDKNNLLEYTKYFNENFLIKHTYQYDEKGNRVEEIHYDPNTNSEIKWISKYEYDQKGNKIKAYFYNPDGSLYNRYTYKYDRKGTLIQETQYTDAFLENKYTYRYEEVEESDKIKDIKSHDKYLYEFDDKGNLTKMFYYYPDGTILSKDIFKYDERGNEIEVILYRDNKILTYKTTLRYDEKGNKIEEIMYYHDGSVTYSANKDYEYDSYGNWIKEIEYRDGVGKYIIEREITYYE</sequence>
<gene>
    <name evidence="1" type="ORF">CCAND38_260006</name>
</gene>
<evidence type="ECO:0000313" key="2">
    <source>
        <dbReference type="Proteomes" id="UP000045051"/>
    </source>
</evidence>
<proteinExistence type="predicted"/>